<dbReference type="PIRSF" id="PIRSF001589">
    <property type="entry name" value="Asn_synthetase_glu-h"/>
    <property type="match status" value="1"/>
</dbReference>
<dbReference type="EC" id="6.3.5.4" evidence="3"/>
<dbReference type="Gene3D" id="3.40.50.620">
    <property type="entry name" value="HUPs"/>
    <property type="match status" value="2"/>
</dbReference>
<protein>
    <recommendedName>
        <fullName evidence="3">asparagine synthase (glutamine-hydrolyzing)</fullName>
        <ecNumber evidence="3">6.3.5.4</ecNumber>
    </recommendedName>
</protein>
<evidence type="ECO:0000256" key="1">
    <source>
        <dbReference type="ARBA" id="ARBA00005187"/>
    </source>
</evidence>
<dbReference type="Pfam" id="PF00733">
    <property type="entry name" value="Asn_synthase"/>
    <property type="match status" value="1"/>
</dbReference>
<evidence type="ECO:0000256" key="4">
    <source>
        <dbReference type="ARBA" id="ARBA00022741"/>
    </source>
</evidence>
<comment type="similarity">
    <text evidence="2">Belongs to the asparagine synthetase family.</text>
</comment>
<keyword evidence="13" id="KW-1185">Reference proteome</keyword>
<evidence type="ECO:0000256" key="8">
    <source>
        <dbReference type="PIRSR" id="PIRSR001589-1"/>
    </source>
</evidence>
<evidence type="ECO:0000256" key="3">
    <source>
        <dbReference type="ARBA" id="ARBA00012737"/>
    </source>
</evidence>
<dbReference type="GO" id="GO:0005524">
    <property type="term" value="F:ATP binding"/>
    <property type="evidence" value="ECO:0007669"/>
    <property type="project" value="UniProtKB-KW"/>
</dbReference>
<feature type="active site" description="For GATase activity" evidence="8">
    <location>
        <position position="2"/>
    </location>
</feature>
<dbReference type="InterPro" id="IPR014729">
    <property type="entry name" value="Rossmann-like_a/b/a_fold"/>
</dbReference>
<keyword evidence="12" id="KW-0436">Ligase</keyword>
<dbReference type="PANTHER" id="PTHR43284">
    <property type="entry name" value="ASPARAGINE SYNTHETASE (GLUTAMINE-HYDROLYZING)"/>
    <property type="match status" value="1"/>
</dbReference>
<dbReference type="Gene3D" id="3.60.20.10">
    <property type="entry name" value="Glutamine Phosphoribosylpyrophosphate, subunit 1, domain 1"/>
    <property type="match status" value="1"/>
</dbReference>
<keyword evidence="8" id="KW-0028">Amino-acid biosynthesis</keyword>
<sequence length="648" mass="73860">MCGFIGVYQSNRHNVPDQAVLDALVAINHRGPDEHSLWRDPGEHAVLGHTRLSIIGLDNGMQPIVADEGDLVIVVNGEFYDHERIRAELEADGATFKTASDSEIALHLYRRSGLAGLNRLRGEFSMVLFDRQRRLMLAVRDRLGIKPLFYAQHEGNWYFASEIKALVAAGVSAEWDENAYASRAFYLRDHTLFKGVRSVQPGCWIMVDHGGLHSGRYWDMEFARRDAVAPSDEAGMIQAVREAIEESVRLRLRADVPMGVYLSGGIDSSAMLGIATKLHGEPLDAFNLSFTDMDDYDENRFARLAAEHNNARFHTIEITQDHLADNFEQALWHNETPFFNAHGVAKYILSREVRKAGMKVVLTGEGADEVFAGYPHFRRDMLLYNNEQQDPKVISLLRQRIKDNEQGYTGANMPHDIHWMVNQLKHGVSWLDNQAGWFKALEGLYRADFRDHFAGIDPYRQFFDRLDHSKLQGRDPVHNSMYLWAKSYLPNFVLTTLGDRMEMANSIEGRVPLLDHHVVELACQMPVWMKVRGATEKFVFREAMRPYLPTALYERKKHYFRAPPATLQQQGRLYQLVQDTLNSSDLDALPFFDAAKVRALLNQLPSLSAQEQGLLDPMLMELTSLCLLQRRYRMTSQQWNPLDAGVAA</sequence>
<gene>
    <name evidence="12" type="primary">asnB</name>
    <name evidence="12" type="ORF">CCOS864_03925</name>
</gene>
<evidence type="ECO:0000256" key="5">
    <source>
        <dbReference type="ARBA" id="ARBA00022840"/>
    </source>
</evidence>
<dbReference type="EMBL" id="UIDD01000010">
    <property type="protein sequence ID" value="SUQ64464.1"/>
    <property type="molecule type" value="Genomic_DNA"/>
</dbReference>
<dbReference type="CDD" id="cd00712">
    <property type="entry name" value="AsnB"/>
    <property type="match status" value="1"/>
</dbReference>
<dbReference type="GO" id="GO:0005829">
    <property type="term" value="C:cytosol"/>
    <property type="evidence" value="ECO:0007669"/>
    <property type="project" value="TreeGrafter"/>
</dbReference>
<dbReference type="GO" id="GO:0004066">
    <property type="term" value="F:asparagine synthase (glutamine-hydrolyzing) activity"/>
    <property type="evidence" value="ECO:0007669"/>
    <property type="project" value="UniProtKB-EC"/>
</dbReference>
<evidence type="ECO:0000259" key="11">
    <source>
        <dbReference type="PROSITE" id="PS51278"/>
    </source>
</evidence>
<evidence type="ECO:0000313" key="13">
    <source>
        <dbReference type="Proteomes" id="UP000255177"/>
    </source>
</evidence>
<comment type="catalytic activity">
    <reaction evidence="7">
        <text>L-aspartate + L-glutamine + ATP + H2O = L-asparagine + L-glutamate + AMP + diphosphate + H(+)</text>
        <dbReference type="Rhea" id="RHEA:12228"/>
        <dbReference type="ChEBI" id="CHEBI:15377"/>
        <dbReference type="ChEBI" id="CHEBI:15378"/>
        <dbReference type="ChEBI" id="CHEBI:29985"/>
        <dbReference type="ChEBI" id="CHEBI:29991"/>
        <dbReference type="ChEBI" id="CHEBI:30616"/>
        <dbReference type="ChEBI" id="CHEBI:33019"/>
        <dbReference type="ChEBI" id="CHEBI:58048"/>
        <dbReference type="ChEBI" id="CHEBI:58359"/>
        <dbReference type="ChEBI" id="CHEBI:456215"/>
        <dbReference type="EC" id="6.3.5.4"/>
    </reaction>
</comment>
<dbReference type="InterPro" id="IPR001962">
    <property type="entry name" value="Asn_synthase"/>
</dbReference>
<dbReference type="PANTHER" id="PTHR43284:SF1">
    <property type="entry name" value="ASPARAGINE SYNTHETASE"/>
    <property type="match status" value="1"/>
</dbReference>
<organism evidence="12 13">
    <name type="scientific">Pseudomonas wadenswilerensis</name>
    <dbReference type="NCBI Taxonomy" id="1785161"/>
    <lineage>
        <taxon>Bacteria</taxon>
        <taxon>Pseudomonadati</taxon>
        <taxon>Pseudomonadota</taxon>
        <taxon>Gammaproteobacteria</taxon>
        <taxon>Pseudomonadales</taxon>
        <taxon>Pseudomonadaceae</taxon>
        <taxon>Pseudomonas</taxon>
    </lineage>
</organism>
<dbReference type="PROSITE" id="PS51278">
    <property type="entry name" value="GATASE_TYPE_2"/>
    <property type="match status" value="1"/>
</dbReference>
<dbReference type="InterPro" id="IPR017932">
    <property type="entry name" value="GATase_2_dom"/>
</dbReference>
<keyword evidence="8" id="KW-0061">Asparagine biosynthesis</keyword>
<dbReference type="SUPFAM" id="SSF52402">
    <property type="entry name" value="Adenine nucleotide alpha hydrolases-like"/>
    <property type="match status" value="1"/>
</dbReference>
<proteinExistence type="inferred from homology"/>
<evidence type="ECO:0000313" key="12">
    <source>
        <dbReference type="EMBL" id="SUQ64464.1"/>
    </source>
</evidence>
<keyword evidence="6 8" id="KW-0315">Glutamine amidotransferase</keyword>
<comment type="pathway">
    <text evidence="1">Amino-acid biosynthesis; L-asparagine biosynthesis; L-asparagine from L-aspartate (L-Gln route): step 1/1.</text>
</comment>
<feature type="binding site" evidence="9">
    <location>
        <position position="101"/>
    </location>
    <ligand>
        <name>L-glutamine</name>
        <dbReference type="ChEBI" id="CHEBI:58359"/>
    </ligand>
</feature>
<dbReference type="AlphaFoldDB" id="A0A380T3Q5"/>
<evidence type="ECO:0000256" key="10">
    <source>
        <dbReference type="PIRSR" id="PIRSR001589-3"/>
    </source>
</evidence>
<dbReference type="InterPro" id="IPR029055">
    <property type="entry name" value="Ntn_hydrolases_N"/>
</dbReference>
<dbReference type="Pfam" id="PF13537">
    <property type="entry name" value="GATase_7"/>
    <property type="match status" value="1"/>
</dbReference>
<dbReference type="InterPro" id="IPR033738">
    <property type="entry name" value="AsnB_N"/>
</dbReference>
<dbReference type="CDD" id="cd01991">
    <property type="entry name" value="Asn_synthase_B_C"/>
    <property type="match status" value="1"/>
</dbReference>
<feature type="site" description="Important for beta-aspartyl-AMP intermediate formation" evidence="10">
    <location>
        <position position="365"/>
    </location>
</feature>
<dbReference type="RefSeq" id="WP_115088031.1">
    <property type="nucleotide sequence ID" value="NZ_CBCSFG010000001.1"/>
</dbReference>
<evidence type="ECO:0000256" key="6">
    <source>
        <dbReference type="ARBA" id="ARBA00022962"/>
    </source>
</evidence>
<reference evidence="13" key="1">
    <citation type="submission" date="2018-07" db="EMBL/GenBank/DDBJ databases">
        <authorList>
            <person name="Blom J."/>
        </authorList>
    </citation>
    <scope>NUCLEOTIDE SEQUENCE [LARGE SCALE GENOMIC DNA]</scope>
    <source>
        <strain evidence="13">CCOS 864</strain>
    </source>
</reference>
<evidence type="ECO:0000256" key="9">
    <source>
        <dbReference type="PIRSR" id="PIRSR001589-2"/>
    </source>
</evidence>
<accession>A0A380T3Q5</accession>
<dbReference type="NCBIfam" id="TIGR01536">
    <property type="entry name" value="asn_synth_AEB"/>
    <property type="match status" value="1"/>
</dbReference>
<name>A0A380T3Q5_9PSED</name>
<dbReference type="InterPro" id="IPR051786">
    <property type="entry name" value="ASN_synthetase/amidase"/>
</dbReference>
<keyword evidence="4 9" id="KW-0547">Nucleotide-binding</keyword>
<evidence type="ECO:0000256" key="7">
    <source>
        <dbReference type="ARBA" id="ARBA00048741"/>
    </source>
</evidence>
<evidence type="ECO:0000256" key="2">
    <source>
        <dbReference type="ARBA" id="ARBA00005752"/>
    </source>
</evidence>
<feature type="domain" description="Glutamine amidotransferase type-2" evidence="11">
    <location>
        <begin position="2"/>
        <end position="210"/>
    </location>
</feature>
<dbReference type="GO" id="GO:0006529">
    <property type="term" value="P:asparagine biosynthetic process"/>
    <property type="evidence" value="ECO:0007669"/>
    <property type="project" value="UniProtKB-KW"/>
</dbReference>
<dbReference type="Proteomes" id="UP000255177">
    <property type="component" value="Unassembled WGS sequence"/>
</dbReference>
<dbReference type="SUPFAM" id="SSF56235">
    <property type="entry name" value="N-terminal nucleophile aminohydrolases (Ntn hydrolases)"/>
    <property type="match status" value="1"/>
</dbReference>
<keyword evidence="5 9" id="KW-0067">ATP-binding</keyword>
<dbReference type="InterPro" id="IPR006426">
    <property type="entry name" value="Asn_synth_AEB"/>
</dbReference>